<gene>
    <name evidence="1" type="ORF">T03_2263</name>
</gene>
<dbReference type="EMBL" id="JYDI01004775">
    <property type="protein sequence ID" value="KRY05830.1"/>
    <property type="molecule type" value="Genomic_DNA"/>
</dbReference>
<reference evidence="1 2" key="1">
    <citation type="submission" date="2015-01" db="EMBL/GenBank/DDBJ databases">
        <title>Evolution of Trichinella species and genotypes.</title>
        <authorList>
            <person name="Korhonen P.K."/>
            <person name="Edoardo P."/>
            <person name="Giuseppe L.R."/>
            <person name="Gasser R.B."/>
        </authorList>
    </citation>
    <scope>NUCLEOTIDE SEQUENCE [LARGE SCALE GENOMIC DNA]</scope>
    <source>
        <strain evidence="1">ISS120</strain>
    </source>
</reference>
<name>A0A0V0Z065_TRIBR</name>
<sequence length="48" mass="5329">LDFTHDSTHMPLSNIVRVSHHITYVGYGDFNTKGKSTSDKLPTAAVLR</sequence>
<dbReference type="Proteomes" id="UP000054653">
    <property type="component" value="Unassembled WGS sequence"/>
</dbReference>
<evidence type="ECO:0000313" key="2">
    <source>
        <dbReference type="Proteomes" id="UP000054653"/>
    </source>
</evidence>
<comment type="caution">
    <text evidence="1">The sequence shown here is derived from an EMBL/GenBank/DDBJ whole genome shotgun (WGS) entry which is preliminary data.</text>
</comment>
<protein>
    <submittedName>
        <fullName evidence="1">Uncharacterized protein</fullName>
    </submittedName>
</protein>
<organism evidence="1 2">
    <name type="scientific">Trichinella britovi</name>
    <name type="common">Parasitic roundworm</name>
    <dbReference type="NCBI Taxonomy" id="45882"/>
    <lineage>
        <taxon>Eukaryota</taxon>
        <taxon>Metazoa</taxon>
        <taxon>Ecdysozoa</taxon>
        <taxon>Nematoda</taxon>
        <taxon>Enoplea</taxon>
        <taxon>Dorylaimia</taxon>
        <taxon>Trichinellida</taxon>
        <taxon>Trichinellidae</taxon>
        <taxon>Trichinella</taxon>
    </lineage>
</organism>
<accession>A0A0V0Z065</accession>
<dbReference type="AlphaFoldDB" id="A0A0V0Z065"/>
<keyword evidence="2" id="KW-1185">Reference proteome</keyword>
<proteinExistence type="predicted"/>
<evidence type="ECO:0000313" key="1">
    <source>
        <dbReference type="EMBL" id="KRY05830.1"/>
    </source>
</evidence>
<feature type="non-terminal residue" evidence="1">
    <location>
        <position position="1"/>
    </location>
</feature>